<sequence>MSAIELSGEASVIDVLQKTSKPVVLVFLGNLTKADGTPSASGKMKAVMEALAEDSVVSGAQLLIKNFDAKGTVEKLYDVQSGPTTLLLQTKTIVGHYPQDWMKQTIKDAFHL</sequence>
<dbReference type="RefSeq" id="WP_048727309.1">
    <property type="nucleotide sequence ID" value="NZ_LFMW01000012.1"/>
</dbReference>
<proteinExistence type="predicted"/>
<organism evidence="1 2">
    <name type="scientific">Pseudomonas fildesensis</name>
    <dbReference type="NCBI Taxonomy" id="1674920"/>
    <lineage>
        <taxon>Bacteria</taxon>
        <taxon>Pseudomonadati</taxon>
        <taxon>Pseudomonadota</taxon>
        <taxon>Gammaproteobacteria</taxon>
        <taxon>Pseudomonadales</taxon>
        <taxon>Pseudomonadaceae</taxon>
        <taxon>Pseudomonas</taxon>
    </lineage>
</organism>
<dbReference type="EMBL" id="LFMW01000012">
    <property type="protein sequence ID" value="KMT54104.1"/>
    <property type="molecule type" value="Genomic_DNA"/>
</dbReference>
<name>A0A0J8FZE1_9PSED</name>
<evidence type="ECO:0000313" key="1">
    <source>
        <dbReference type="EMBL" id="KMT54104.1"/>
    </source>
</evidence>
<protein>
    <recommendedName>
        <fullName evidence="3">Thioredoxin domain-containing protein</fullName>
    </recommendedName>
</protein>
<dbReference type="Proteomes" id="UP000037551">
    <property type="component" value="Unassembled WGS sequence"/>
</dbReference>
<keyword evidence="2" id="KW-1185">Reference proteome</keyword>
<gene>
    <name evidence="1" type="ORF">ACR52_18350</name>
</gene>
<dbReference type="OrthoDB" id="7029235at2"/>
<accession>A0A0J8FZE1</accession>
<evidence type="ECO:0008006" key="3">
    <source>
        <dbReference type="Google" id="ProtNLM"/>
    </source>
</evidence>
<evidence type="ECO:0000313" key="2">
    <source>
        <dbReference type="Proteomes" id="UP000037551"/>
    </source>
</evidence>
<comment type="caution">
    <text evidence="1">The sequence shown here is derived from an EMBL/GenBank/DDBJ whole genome shotgun (WGS) entry which is preliminary data.</text>
</comment>
<dbReference type="PATRIC" id="fig|1674920.3.peg.2054"/>
<dbReference type="AlphaFoldDB" id="A0A0J8FZE1"/>
<reference evidence="1 2" key="1">
    <citation type="submission" date="2015-06" db="EMBL/GenBank/DDBJ databases">
        <title>Draft genome sequence of an Antarctic Pseudomonas sp. strain KG01 with full potential for biotechnological applications.</title>
        <authorList>
            <person name="Pavlov M.S."/>
            <person name="Lira F."/>
            <person name="Martinez J.L."/>
            <person name="Marshall S.H."/>
        </authorList>
    </citation>
    <scope>NUCLEOTIDE SEQUENCE [LARGE SCALE GENOMIC DNA]</scope>
    <source>
        <strain evidence="1 2">KG01</strain>
    </source>
</reference>